<gene>
    <name evidence="1" type="ORF">SAMN02745243_04022</name>
</gene>
<protein>
    <submittedName>
        <fullName evidence="1">Uncharacterized protein</fullName>
    </submittedName>
</protein>
<keyword evidence="2" id="KW-1185">Reference proteome</keyword>
<dbReference type="EMBL" id="FQZY01000112">
    <property type="protein sequence ID" value="SHK93440.1"/>
    <property type="molecule type" value="Genomic_DNA"/>
</dbReference>
<accession>A0A1M6WI70</accession>
<organism evidence="1 2">
    <name type="scientific">Hespellia stercorisuis DSM 15480</name>
    <dbReference type="NCBI Taxonomy" id="1121950"/>
    <lineage>
        <taxon>Bacteria</taxon>
        <taxon>Bacillati</taxon>
        <taxon>Bacillota</taxon>
        <taxon>Clostridia</taxon>
        <taxon>Lachnospirales</taxon>
        <taxon>Lachnospiraceae</taxon>
        <taxon>Hespellia</taxon>
    </lineage>
</organism>
<reference evidence="1 2" key="1">
    <citation type="submission" date="2016-11" db="EMBL/GenBank/DDBJ databases">
        <authorList>
            <person name="Jaros S."/>
            <person name="Januszkiewicz K."/>
            <person name="Wedrychowicz H."/>
        </authorList>
    </citation>
    <scope>NUCLEOTIDE SEQUENCE [LARGE SCALE GENOMIC DNA]</scope>
    <source>
        <strain evidence="1 2">DSM 15480</strain>
    </source>
</reference>
<dbReference type="STRING" id="1121950.SAMN02745243_04022"/>
<proteinExistence type="predicted"/>
<dbReference type="AlphaFoldDB" id="A0A1M6WI70"/>
<evidence type="ECO:0000313" key="2">
    <source>
        <dbReference type="Proteomes" id="UP000184301"/>
    </source>
</evidence>
<dbReference type="RefSeq" id="WP_278319619.1">
    <property type="nucleotide sequence ID" value="NZ_FQZY01000112.1"/>
</dbReference>
<evidence type="ECO:0000313" key="1">
    <source>
        <dbReference type="EMBL" id="SHK93440.1"/>
    </source>
</evidence>
<sequence length="42" mass="5162">MAKCCRDCRFSDYDGTANWKWYCNRKRTHVRADDYCGYFEPE</sequence>
<name>A0A1M6WI70_9FIRM</name>
<dbReference type="Proteomes" id="UP000184301">
    <property type="component" value="Unassembled WGS sequence"/>
</dbReference>